<gene>
    <name evidence="2" type="ORF">C5746_31105</name>
</gene>
<evidence type="ECO:0000313" key="3">
    <source>
        <dbReference type="Proteomes" id="UP000252698"/>
    </source>
</evidence>
<sequence length="125" mass="13807">MLGTVTEVFDRVVDVLTVALGLGCVWLGWRAVLRPRRPPEPIQGPVWIVRTWGLGYVLLGIFLTAESLTLMAGGEPGRPANAIRWVAGPLVVGSVLAAFLSRRWERRRARAMKLGGRREPSRPPE</sequence>
<name>A0A2Z5JJW8_STRAR</name>
<feature type="transmembrane region" description="Helical" evidence="1">
    <location>
        <begin position="12"/>
        <end position="32"/>
    </location>
</feature>
<reference evidence="2 3" key="1">
    <citation type="journal article" date="2018" name="Front. Microbiol.">
        <title>Genome Sequencing of Streptomyces atratus SCSIOZH16 and Activation Production of Nocardamine via Metabolic Engineering.</title>
        <authorList>
            <person name="Li Y."/>
            <person name="Zhang C."/>
            <person name="Liu C."/>
            <person name="Ju J."/>
            <person name="Ma J."/>
        </authorList>
    </citation>
    <scope>NUCLEOTIDE SEQUENCE [LARGE SCALE GENOMIC DNA]</scope>
    <source>
        <strain evidence="2 3">SCSIO_ZH16</strain>
    </source>
</reference>
<dbReference type="Proteomes" id="UP000252698">
    <property type="component" value="Chromosome"/>
</dbReference>
<keyword evidence="1" id="KW-0812">Transmembrane</keyword>
<dbReference type="KEGG" id="sata:C5746_31105"/>
<accession>A0A2Z5JJW8</accession>
<evidence type="ECO:0000313" key="2">
    <source>
        <dbReference type="EMBL" id="AXE80680.1"/>
    </source>
</evidence>
<evidence type="ECO:0000256" key="1">
    <source>
        <dbReference type="SAM" id="Phobius"/>
    </source>
</evidence>
<organism evidence="2 3">
    <name type="scientific">Streptomyces atratus</name>
    <dbReference type="NCBI Taxonomy" id="1893"/>
    <lineage>
        <taxon>Bacteria</taxon>
        <taxon>Bacillati</taxon>
        <taxon>Actinomycetota</taxon>
        <taxon>Actinomycetes</taxon>
        <taxon>Kitasatosporales</taxon>
        <taxon>Streptomycetaceae</taxon>
        <taxon>Streptomyces</taxon>
    </lineage>
</organism>
<feature type="transmembrane region" description="Helical" evidence="1">
    <location>
        <begin position="82"/>
        <end position="100"/>
    </location>
</feature>
<dbReference type="EMBL" id="CP027306">
    <property type="protein sequence ID" value="AXE80680.1"/>
    <property type="molecule type" value="Genomic_DNA"/>
</dbReference>
<feature type="transmembrane region" description="Helical" evidence="1">
    <location>
        <begin position="44"/>
        <end position="62"/>
    </location>
</feature>
<keyword evidence="1" id="KW-1133">Transmembrane helix</keyword>
<protein>
    <submittedName>
        <fullName evidence="2">Uncharacterized protein</fullName>
    </submittedName>
</protein>
<dbReference type="AlphaFoldDB" id="A0A2Z5JJW8"/>
<proteinExistence type="predicted"/>
<keyword evidence="1" id="KW-0472">Membrane</keyword>